<evidence type="ECO:0000259" key="1">
    <source>
        <dbReference type="Pfam" id="PF01408"/>
    </source>
</evidence>
<dbReference type="SUPFAM" id="SSF51735">
    <property type="entry name" value="NAD(P)-binding Rossmann-fold domains"/>
    <property type="match status" value="1"/>
</dbReference>
<evidence type="ECO:0000259" key="2">
    <source>
        <dbReference type="Pfam" id="PF22725"/>
    </source>
</evidence>
<evidence type="ECO:0000313" key="4">
    <source>
        <dbReference type="Proteomes" id="UP000198866"/>
    </source>
</evidence>
<protein>
    <submittedName>
        <fullName evidence="3">Predicted dehydrogenase</fullName>
    </submittedName>
</protein>
<dbReference type="SUPFAM" id="SSF55347">
    <property type="entry name" value="Glyceraldehyde-3-phosphate dehydrogenase-like, C-terminal domain"/>
    <property type="match status" value="1"/>
</dbReference>
<dbReference type="InterPro" id="IPR036291">
    <property type="entry name" value="NAD(P)-bd_dom_sf"/>
</dbReference>
<organism evidence="3 4">
    <name type="scientific">Paraburkholderia diazotrophica</name>
    <dbReference type="NCBI Taxonomy" id="667676"/>
    <lineage>
        <taxon>Bacteria</taxon>
        <taxon>Pseudomonadati</taxon>
        <taxon>Pseudomonadota</taxon>
        <taxon>Betaproteobacteria</taxon>
        <taxon>Burkholderiales</taxon>
        <taxon>Burkholderiaceae</taxon>
        <taxon>Paraburkholderia</taxon>
    </lineage>
</organism>
<name>A0A1H7DPJ1_9BURK</name>
<dbReference type="Gene3D" id="3.30.360.10">
    <property type="entry name" value="Dihydrodipicolinate Reductase, domain 2"/>
    <property type="match status" value="1"/>
</dbReference>
<feature type="domain" description="Gfo/Idh/MocA-like oxidoreductase N-terminal" evidence="1">
    <location>
        <begin position="10"/>
        <end position="138"/>
    </location>
</feature>
<sequence length="384" mass="41883">MTISTIGRRIRLGLIGGGPGSIIGETHRIAARLDGHYDIVAGALSSDAERARQAALNLGIDEERAYPSWQQMIEAEAARPDRIDVVAVMTPNDSHHAICMMALDNGFHVICDKPLANDLAQAREIAARVDATNAEFCVTYCYSGFPMVRQARDMVRAGELGEIRQVHLQYVQSYLAAHDLPAGWRTEEGRAGRSLVLMDIGTHAFHLGAYVTGLDVTRVCADVGSAIPGRIIDDYVSALLRYENGARGSLWVTNAAAGSEHGLSFRIHGDKGGLEWHQEEPNRLIHRRHDGFEQIITRRLGPTMSEGAQRSTRIAIGHPEGYLEAFANLYTEFAERVAGRISEGERGDRPTLFPGVSDGVKGLAFVDASVKSMAAGTWQDVERA</sequence>
<dbReference type="Pfam" id="PF22725">
    <property type="entry name" value="GFO_IDH_MocA_C3"/>
    <property type="match status" value="1"/>
</dbReference>
<dbReference type="OrthoDB" id="9801953at2"/>
<dbReference type="Proteomes" id="UP000198866">
    <property type="component" value="Unassembled WGS sequence"/>
</dbReference>
<dbReference type="InterPro" id="IPR000683">
    <property type="entry name" value="Gfo/Idh/MocA-like_OxRdtase_N"/>
</dbReference>
<gene>
    <name evidence="3" type="ORF">SAMN05192539_102937</name>
</gene>
<keyword evidence="4" id="KW-1185">Reference proteome</keyword>
<feature type="domain" description="GFO/IDH/MocA-like oxidoreductase" evidence="2">
    <location>
        <begin position="148"/>
        <end position="275"/>
    </location>
</feature>
<dbReference type="STRING" id="667676.SAMN05192539_102937"/>
<dbReference type="RefSeq" id="WP_090871305.1">
    <property type="nucleotide sequence ID" value="NZ_FNYE01000029.1"/>
</dbReference>
<dbReference type="PANTHER" id="PTHR43708:SF3">
    <property type="entry name" value="OXIDOREDUCTASE"/>
    <property type="match status" value="1"/>
</dbReference>
<dbReference type="InterPro" id="IPR051317">
    <property type="entry name" value="Gfo/Idh/MocA_oxidoreduct"/>
</dbReference>
<dbReference type="Pfam" id="PF01408">
    <property type="entry name" value="GFO_IDH_MocA"/>
    <property type="match status" value="1"/>
</dbReference>
<dbReference type="PANTHER" id="PTHR43708">
    <property type="entry name" value="CONSERVED EXPRESSED OXIDOREDUCTASE (EUROFUNG)"/>
    <property type="match status" value="1"/>
</dbReference>
<dbReference type="Gene3D" id="3.40.50.720">
    <property type="entry name" value="NAD(P)-binding Rossmann-like Domain"/>
    <property type="match status" value="1"/>
</dbReference>
<proteinExistence type="predicted"/>
<reference evidence="4" key="1">
    <citation type="submission" date="2016-10" db="EMBL/GenBank/DDBJ databases">
        <authorList>
            <person name="Varghese N."/>
            <person name="Submissions S."/>
        </authorList>
    </citation>
    <scope>NUCLEOTIDE SEQUENCE [LARGE SCALE GENOMIC DNA]</scope>
    <source>
        <strain evidence="4">LMG 26031</strain>
    </source>
</reference>
<accession>A0A1H7DPJ1</accession>
<dbReference type="GO" id="GO:0000166">
    <property type="term" value="F:nucleotide binding"/>
    <property type="evidence" value="ECO:0007669"/>
    <property type="project" value="InterPro"/>
</dbReference>
<dbReference type="InterPro" id="IPR055170">
    <property type="entry name" value="GFO_IDH_MocA-like_dom"/>
</dbReference>
<dbReference type="AlphaFoldDB" id="A0A1H7DPJ1"/>
<evidence type="ECO:0000313" key="3">
    <source>
        <dbReference type="EMBL" id="SEK00175.1"/>
    </source>
</evidence>
<dbReference type="EMBL" id="FNYE01000029">
    <property type="protein sequence ID" value="SEK00175.1"/>
    <property type="molecule type" value="Genomic_DNA"/>
</dbReference>